<keyword evidence="2" id="KW-0808">Transferase</keyword>
<dbReference type="RefSeq" id="WP_170265204.1">
    <property type="nucleotide sequence ID" value="NZ_JACHIL010000001.1"/>
</dbReference>
<keyword evidence="3" id="KW-1185">Reference proteome</keyword>
<proteinExistence type="predicted"/>
<dbReference type="InterPro" id="IPR002654">
    <property type="entry name" value="Glyco_trans_25"/>
</dbReference>
<accession>A0A7W8AH97</accession>
<dbReference type="GO" id="GO:0016740">
    <property type="term" value="F:transferase activity"/>
    <property type="evidence" value="ECO:0007669"/>
    <property type="project" value="UniProtKB-KW"/>
</dbReference>
<dbReference type="CDD" id="cd06532">
    <property type="entry name" value="Glyco_transf_25"/>
    <property type="match status" value="1"/>
</dbReference>
<reference evidence="2 3" key="1">
    <citation type="submission" date="2020-08" db="EMBL/GenBank/DDBJ databases">
        <title>Genomic Encyclopedia of Type Strains, Phase IV (KMG-IV): sequencing the most valuable type-strain genomes for metagenomic binning, comparative biology and taxonomic classification.</title>
        <authorList>
            <person name="Goeker M."/>
        </authorList>
    </citation>
    <scope>NUCLEOTIDE SEQUENCE [LARGE SCALE GENOMIC DNA]</scope>
    <source>
        <strain evidence="2 3">DSM 25620</strain>
    </source>
</reference>
<organism evidence="2 3">
    <name type="scientific">Pseudochrobactrum saccharolyticum</name>
    <dbReference type="NCBI Taxonomy" id="354352"/>
    <lineage>
        <taxon>Bacteria</taxon>
        <taxon>Pseudomonadati</taxon>
        <taxon>Pseudomonadota</taxon>
        <taxon>Alphaproteobacteria</taxon>
        <taxon>Hyphomicrobiales</taxon>
        <taxon>Brucellaceae</taxon>
        <taxon>Pseudochrobactrum</taxon>
    </lineage>
</organism>
<name>A0A7W8AH97_9HYPH</name>
<sequence>MVRTYLVNLDGSQERLDISRGQLERAGIEFIRVPAVDGRKSDPRAHPAYHEKRALAFMGCQVSGGELGCYLSHLKAAQMFLDSGEQYAMVLEDDMSVPADLAKMAEELLSWLEKDGRYWDLINIGTDGIKRHTPLCTLQGQDQQRNLTSAHYFPMTTGGLIWSRAGAQNFVNSQHEIFAPVDNYLRFWLTRTNTGLAVWPPLVKARGAQSDIDALGTGSRTAASVEKHFFYNLIRQRWFVLNKLRSYRHLWTARLKRRLSGNSALPVADQIVLPPKISPAE</sequence>
<dbReference type="AlphaFoldDB" id="A0A7W8AH97"/>
<evidence type="ECO:0000313" key="3">
    <source>
        <dbReference type="Proteomes" id="UP000531231"/>
    </source>
</evidence>
<dbReference type="Pfam" id="PF01755">
    <property type="entry name" value="Glyco_transf_25"/>
    <property type="match status" value="1"/>
</dbReference>
<gene>
    <name evidence="2" type="ORF">HNQ68_000311</name>
</gene>
<feature type="domain" description="Glycosyl transferase family 25" evidence="1">
    <location>
        <begin position="2"/>
        <end position="184"/>
    </location>
</feature>
<evidence type="ECO:0000313" key="2">
    <source>
        <dbReference type="EMBL" id="MBB5089799.1"/>
    </source>
</evidence>
<evidence type="ECO:0000259" key="1">
    <source>
        <dbReference type="Pfam" id="PF01755"/>
    </source>
</evidence>
<dbReference type="EMBL" id="JACHIL010000001">
    <property type="protein sequence ID" value="MBB5089799.1"/>
    <property type="molecule type" value="Genomic_DNA"/>
</dbReference>
<dbReference type="Proteomes" id="UP000531231">
    <property type="component" value="Unassembled WGS sequence"/>
</dbReference>
<protein>
    <submittedName>
        <fullName evidence="2">Glycosyl transferase family 25</fullName>
    </submittedName>
</protein>
<comment type="caution">
    <text evidence="2">The sequence shown here is derived from an EMBL/GenBank/DDBJ whole genome shotgun (WGS) entry which is preliminary data.</text>
</comment>